<dbReference type="GO" id="GO:0051607">
    <property type="term" value="P:defense response to virus"/>
    <property type="evidence" value="ECO:0007669"/>
    <property type="project" value="UniProtKB-KW"/>
</dbReference>
<protein>
    <submittedName>
        <fullName evidence="2">Nucleotidyltransferase</fullName>
    </submittedName>
</protein>
<evidence type="ECO:0000313" key="2">
    <source>
        <dbReference type="EMBL" id="OLT63096.1"/>
    </source>
</evidence>
<name>A0A1U7NAX6_9CYAN</name>
<dbReference type="EMBL" id="MKZS01000001">
    <property type="protein sequence ID" value="OLT63096.1"/>
    <property type="molecule type" value="Genomic_DNA"/>
</dbReference>
<dbReference type="Pfam" id="PF18144">
    <property type="entry name" value="SMODS"/>
    <property type="match status" value="1"/>
</dbReference>
<dbReference type="CDD" id="cd05400">
    <property type="entry name" value="NT_2-5OAS_ClassI-CCAase"/>
    <property type="match status" value="1"/>
</dbReference>
<proteinExistence type="predicted"/>
<dbReference type="PROSITE" id="PS50152">
    <property type="entry name" value="25A_SYNTH_3"/>
    <property type="match status" value="1"/>
</dbReference>
<dbReference type="Proteomes" id="UP000186657">
    <property type="component" value="Unassembled WGS sequence"/>
</dbReference>
<dbReference type="GO" id="GO:0016779">
    <property type="term" value="F:nucleotidyltransferase activity"/>
    <property type="evidence" value="ECO:0007669"/>
    <property type="project" value="InterPro"/>
</dbReference>
<reference evidence="2 3" key="1">
    <citation type="submission" date="2016-10" db="EMBL/GenBank/DDBJ databases">
        <title>Comparative genomics uncovers the prolific and rare metabolic potential of the cyanobacterial genus Moorea.</title>
        <authorList>
            <person name="Leao T."/>
            <person name="Castelao G."/>
            <person name="Korobeynikov A."/>
            <person name="Monroe E.A."/>
            <person name="Podell S."/>
            <person name="Glukhov E."/>
            <person name="Allen E."/>
            <person name="Gerwick W.H."/>
            <person name="Gerwick L."/>
        </authorList>
    </citation>
    <scope>NUCLEOTIDE SEQUENCE [LARGE SCALE GENOMIC DNA]</scope>
    <source>
        <strain evidence="2 3">PNG5-198</strain>
    </source>
</reference>
<dbReference type="SUPFAM" id="SSF81301">
    <property type="entry name" value="Nucleotidyltransferase"/>
    <property type="match status" value="1"/>
</dbReference>
<dbReference type="InterPro" id="IPR043519">
    <property type="entry name" value="NT_sf"/>
</dbReference>
<comment type="caution">
    <text evidence="2">The sequence shown here is derived from an EMBL/GenBank/DDBJ whole genome shotgun (WGS) entry which is preliminary data.</text>
</comment>
<gene>
    <name evidence="2" type="ORF">BJP37_04320</name>
</gene>
<keyword evidence="2" id="KW-0808">Transferase</keyword>
<accession>A0A1U7NAX6</accession>
<keyword evidence="1" id="KW-0051">Antiviral defense</keyword>
<dbReference type="AlphaFoldDB" id="A0A1U7NAX6"/>
<dbReference type="InterPro" id="IPR006116">
    <property type="entry name" value="NT_2-5OAS_ClassI-CCAase"/>
</dbReference>
<keyword evidence="3" id="KW-1185">Reference proteome</keyword>
<sequence>MSVANQFNTLCNNLKVPQSTRSKISNRYQGITQRLNIDFWGIKNNKKHSLYVGSYARGTAVQGFSDLDIIFILPHDLYNKYNSYQSNGQSALLQSVKKSLQFTYPTTDIGGDGQVVVIQFKDGIKFEVVPAFEWTDSSFRYPDSNNGGSWKSTNPRPEIQTIKDKNKLMNGNLINLCRMARAWKKKWNVPMGGLLIDTLCNNFLKSGKYKDKSYSYYHLMSRDFFKYLSSQKQNQKYWYAVGSKQRIYRTGNFEYKAKKCYKIALEAIKNQSSKRNYSAQKKWKKIYGTSFPG</sequence>
<evidence type="ECO:0000313" key="3">
    <source>
        <dbReference type="Proteomes" id="UP000186657"/>
    </source>
</evidence>
<evidence type="ECO:0000256" key="1">
    <source>
        <dbReference type="ARBA" id="ARBA00023118"/>
    </source>
</evidence>
<dbReference type="Gene3D" id="3.30.460.10">
    <property type="entry name" value="Beta Polymerase, domain 2"/>
    <property type="match status" value="1"/>
</dbReference>
<organism evidence="2 3">
    <name type="scientific">Moorena bouillonii PNG</name>
    <dbReference type="NCBI Taxonomy" id="568701"/>
    <lineage>
        <taxon>Bacteria</taxon>
        <taxon>Bacillati</taxon>
        <taxon>Cyanobacteriota</taxon>
        <taxon>Cyanophyceae</taxon>
        <taxon>Coleofasciculales</taxon>
        <taxon>Coleofasciculaceae</taxon>
        <taxon>Moorena</taxon>
    </lineage>
</organism>